<proteinExistence type="predicted"/>
<dbReference type="PANTHER" id="PTHR45947">
    <property type="entry name" value="SULFOQUINOVOSYL TRANSFERASE SQD2"/>
    <property type="match status" value="1"/>
</dbReference>
<dbReference type="Pfam" id="PF00534">
    <property type="entry name" value="Glycos_transf_1"/>
    <property type="match status" value="1"/>
</dbReference>
<sequence>MGETLIRVAIVHDNFAQMGGAERVTESIHRLFPEADLLTTLSIPERLSSYLLEAKPKNTWMQYLPFKKKLFRAYFLLYPFAVEQIDLREYDLVITSCFGYAKGVKRREGAVHICYCHNPMRWVWRSDKYITHTSRGSLGRLLLKIPLLMLKRWEQRAALRPDHYVTNSETVKVRLRRAFGVDALVIPPPVETGRFTISSEVEDYYLVVSRLVSYKRIDLAVKACTQKGERLIVIGSGPELERLRSMAGPSVSFAGQLSDQEVASYASRCKALLVPGEEDFGITPLEVNAAGRPVIAYAAGGALETVREGVNGIFFAEQTVASLRGALERCEGTEWDPHAIRAHAETYDTVVFHKRMLAMISECLSEHTASEVPLATT</sequence>
<dbReference type="GO" id="GO:0016757">
    <property type="term" value="F:glycosyltransferase activity"/>
    <property type="evidence" value="ECO:0007669"/>
    <property type="project" value="InterPro"/>
</dbReference>
<feature type="domain" description="Glycosyl transferase family 1" evidence="1">
    <location>
        <begin position="202"/>
        <end position="330"/>
    </location>
</feature>
<evidence type="ECO:0000313" key="3">
    <source>
        <dbReference type="EMBL" id="SEC60777.1"/>
    </source>
</evidence>
<protein>
    <submittedName>
        <fullName evidence="3">Glycosyltransferase involved in cell wall bisynthesis</fullName>
    </submittedName>
</protein>
<feature type="domain" description="Glycosyltransferase subfamily 4-like N-terminal" evidence="2">
    <location>
        <begin position="19"/>
        <end position="193"/>
    </location>
</feature>
<name>A0A1H4TWG5_9BACT</name>
<evidence type="ECO:0000259" key="2">
    <source>
        <dbReference type="Pfam" id="PF13439"/>
    </source>
</evidence>
<dbReference type="Proteomes" id="UP000182409">
    <property type="component" value="Unassembled WGS sequence"/>
</dbReference>
<dbReference type="EMBL" id="FNSD01000001">
    <property type="protein sequence ID" value="SEC60777.1"/>
    <property type="molecule type" value="Genomic_DNA"/>
</dbReference>
<dbReference type="AlphaFoldDB" id="A0A1H4TWG5"/>
<reference evidence="3 4" key="1">
    <citation type="submission" date="2016-10" db="EMBL/GenBank/DDBJ databases">
        <authorList>
            <person name="de Groot N.N."/>
        </authorList>
    </citation>
    <scope>NUCLEOTIDE SEQUENCE [LARGE SCALE GENOMIC DNA]</scope>
    <source>
        <strain evidence="3 4">AB35.6</strain>
    </source>
</reference>
<dbReference type="Gene3D" id="3.40.50.2000">
    <property type="entry name" value="Glycogen Phosphorylase B"/>
    <property type="match status" value="2"/>
</dbReference>
<dbReference type="InterPro" id="IPR028098">
    <property type="entry name" value="Glyco_trans_4-like_N"/>
</dbReference>
<dbReference type="Pfam" id="PF13439">
    <property type="entry name" value="Glyco_transf_4"/>
    <property type="match status" value="1"/>
</dbReference>
<evidence type="ECO:0000313" key="4">
    <source>
        <dbReference type="Proteomes" id="UP000182409"/>
    </source>
</evidence>
<dbReference type="InterPro" id="IPR001296">
    <property type="entry name" value="Glyco_trans_1"/>
</dbReference>
<dbReference type="PANTHER" id="PTHR45947:SF3">
    <property type="entry name" value="SULFOQUINOVOSYL TRANSFERASE SQD2"/>
    <property type="match status" value="1"/>
</dbReference>
<keyword evidence="3" id="KW-0808">Transferase</keyword>
<accession>A0A1H4TWG5</accession>
<gene>
    <name evidence="3" type="ORF">SAMN05443244_3881</name>
</gene>
<organism evidence="3 4">
    <name type="scientific">Terriglobus roseus</name>
    <dbReference type="NCBI Taxonomy" id="392734"/>
    <lineage>
        <taxon>Bacteria</taxon>
        <taxon>Pseudomonadati</taxon>
        <taxon>Acidobacteriota</taxon>
        <taxon>Terriglobia</taxon>
        <taxon>Terriglobales</taxon>
        <taxon>Acidobacteriaceae</taxon>
        <taxon>Terriglobus</taxon>
    </lineage>
</organism>
<evidence type="ECO:0000259" key="1">
    <source>
        <dbReference type="Pfam" id="PF00534"/>
    </source>
</evidence>
<dbReference type="InterPro" id="IPR050194">
    <property type="entry name" value="Glycosyltransferase_grp1"/>
</dbReference>
<dbReference type="SUPFAM" id="SSF53756">
    <property type="entry name" value="UDP-Glycosyltransferase/glycogen phosphorylase"/>
    <property type="match status" value="1"/>
</dbReference>